<comment type="catalytic activity">
    <reaction evidence="9 10">
        <text>5,6-dimethylbenzimidazole + nicotinate beta-D-ribonucleotide = alpha-ribazole 5'-phosphate + nicotinate + H(+)</text>
        <dbReference type="Rhea" id="RHEA:11196"/>
        <dbReference type="ChEBI" id="CHEBI:15378"/>
        <dbReference type="ChEBI" id="CHEBI:15890"/>
        <dbReference type="ChEBI" id="CHEBI:32544"/>
        <dbReference type="ChEBI" id="CHEBI:57502"/>
        <dbReference type="ChEBI" id="CHEBI:57918"/>
        <dbReference type="EC" id="2.4.2.21"/>
    </reaction>
</comment>
<dbReference type="NCBIfam" id="TIGR03160">
    <property type="entry name" value="cobT_DBIPRT"/>
    <property type="match status" value="1"/>
</dbReference>
<comment type="pathway">
    <text evidence="1 10">Nucleoside biosynthesis; alpha-ribazole biosynthesis; alpha-ribazole from 5,6-dimethylbenzimidazole: step 1/2.</text>
</comment>
<dbReference type="CDD" id="cd02439">
    <property type="entry name" value="DMB-PRT_CobT"/>
    <property type="match status" value="1"/>
</dbReference>
<name>A0ABY5HQY9_9GAMM</name>
<keyword evidence="6 10" id="KW-0328">Glycosyltransferase</keyword>
<evidence type="ECO:0000256" key="7">
    <source>
        <dbReference type="ARBA" id="ARBA00022679"/>
    </source>
</evidence>
<evidence type="ECO:0000313" key="11">
    <source>
        <dbReference type="EMBL" id="UTW13983.1"/>
    </source>
</evidence>
<evidence type="ECO:0000256" key="10">
    <source>
        <dbReference type="HAMAP-Rule" id="MF_00230"/>
    </source>
</evidence>
<dbReference type="EC" id="2.4.2.21" evidence="3 10"/>
<evidence type="ECO:0000256" key="1">
    <source>
        <dbReference type="ARBA" id="ARBA00005049"/>
    </source>
</evidence>
<comment type="function">
    <text evidence="10">Catalyzes the synthesis of alpha-ribazole-5'-phosphate from nicotinate mononucleotide (NAMN) and 5,6-dimethylbenzimidazole (DMB).</text>
</comment>
<keyword evidence="5 10" id="KW-0169">Cobalamin biosynthesis</keyword>
<evidence type="ECO:0000256" key="5">
    <source>
        <dbReference type="ARBA" id="ARBA00022573"/>
    </source>
</evidence>
<proteinExistence type="inferred from homology"/>
<feature type="active site" description="Proton acceptor" evidence="10">
    <location>
        <position position="322"/>
    </location>
</feature>
<sequence>MTPFSLPAGWLAHPVRSPSALAQSQARAHQEQLTKPAGALGELEQLVIRLAGLQGRAQPCIDQCHISIFAADHGIAAAGVSAYPQAVTAQMVANFAAGGAAVSVLARLVGARFDVVNLGTLHRPDPDPRVLDRWLGPGTADFSQQAAMTVEQRDAALLAGAERLAQAQAAGCDLFVAGEMGIGNTSAATALGAVLLERDPEQLAGPGTGIDAQSLGRKVALIRQAIQLHGAGRPDVLEWLRCLGGFEIAAMVGAYLHAGQRGVPVLVDGFISTLAALLAVRLNPALAPWLLYGHCSAEPGHRLLLQALEARPLLALGMRLGEGSGAALALQVVRSACALHNEMATFAGAGVAGPGA</sequence>
<reference evidence="11" key="1">
    <citation type="submission" date="2021-04" db="EMBL/GenBank/DDBJ databases">
        <title>Oceanospirillales bacteria with DddD are important DMSP degraders in coastal seawater.</title>
        <authorList>
            <person name="Liu J."/>
        </authorList>
    </citation>
    <scope>NUCLEOTIDE SEQUENCE</scope>
    <source>
        <strain evidence="11">D13-1</strain>
    </source>
</reference>
<dbReference type="Pfam" id="PF02277">
    <property type="entry name" value="DBI_PRT"/>
    <property type="match status" value="1"/>
</dbReference>
<dbReference type="InterPro" id="IPR023195">
    <property type="entry name" value="Nict_dMeBzImd_PRibTrfase_N"/>
</dbReference>
<gene>
    <name evidence="10 11" type="primary">cobT</name>
    <name evidence="11" type="ORF">KDW95_10245</name>
</gene>
<dbReference type="EMBL" id="CP073347">
    <property type="protein sequence ID" value="UTW13983.1"/>
    <property type="molecule type" value="Genomic_DNA"/>
</dbReference>
<protein>
    <recommendedName>
        <fullName evidence="4 10">Nicotinate-nucleotide--dimethylbenzimidazole phosphoribosyltransferase</fullName>
        <shortName evidence="10">NN:DBI PRT</shortName>
        <ecNumber evidence="3 10">2.4.2.21</ecNumber>
    </recommendedName>
    <alternativeName>
        <fullName evidence="8 10">N(1)-alpha-phosphoribosyltransferase</fullName>
    </alternativeName>
</protein>
<dbReference type="GO" id="GO:0008939">
    <property type="term" value="F:nicotinate-nucleotide-dimethylbenzimidazole phosphoribosyltransferase activity"/>
    <property type="evidence" value="ECO:0007669"/>
    <property type="project" value="UniProtKB-EC"/>
</dbReference>
<dbReference type="Gene3D" id="1.10.1610.10">
    <property type="match status" value="1"/>
</dbReference>
<evidence type="ECO:0000256" key="9">
    <source>
        <dbReference type="ARBA" id="ARBA00047340"/>
    </source>
</evidence>
<evidence type="ECO:0000256" key="8">
    <source>
        <dbReference type="ARBA" id="ARBA00030686"/>
    </source>
</evidence>
<dbReference type="RefSeq" id="WP_255856179.1">
    <property type="nucleotide sequence ID" value="NZ_CP073347.1"/>
</dbReference>
<dbReference type="PANTHER" id="PTHR43463">
    <property type="entry name" value="NICOTINATE-NUCLEOTIDE--DIMETHYLBENZIMIDAZOLE PHOSPHORIBOSYLTRANSFERASE"/>
    <property type="match status" value="1"/>
</dbReference>
<evidence type="ECO:0000313" key="12">
    <source>
        <dbReference type="Proteomes" id="UP001058461"/>
    </source>
</evidence>
<dbReference type="Proteomes" id="UP001058461">
    <property type="component" value="Chromosome"/>
</dbReference>
<evidence type="ECO:0000256" key="6">
    <source>
        <dbReference type="ARBA" id="ARBA00022676"/>
    </source>
</evidence>
<comment type="similarity">
    <text evidence="2 10">Belongs to the CobT family.</text>
</comment>
<dbReference type="HAMAP" id="MF_00230">
    <property type="entry name" value="CobT"/>
    <property type="match status" value="1"/>
</dbReference>
<dbReference type="SUPFAM" id="SSF52733">
    <property type="entry name" value="Nicotinate mononucleotide:5,6-dimethylbenzimidazole phosphoribosyltransferase (CobT)"/>
    <property type="match status" value="1"/>
</dbReference>
<keyword evidence="12" id="KW-1185">Reference proteome</keyword>
<dbReference type="InterPro" id="IPR017846">
    <property type="entry name" value="Nict_dMeBzImd_PRibTrfase_bact"/>
</dbReference>
<evidence type="ECO:0000256" key="4">
    <source>
        <dbReference type="ARBA" id="ARBA00015486"/>
    </source>
</evidence>
<dbReference type="NCBIfam" id="NF000996">
    <property type="entry name" value="PRK00105.1"/>
    <property type="match status" value="1"/>
</dbReference>
<evidence type="ECO:0000256" key="3">
    <source>
        <dbReference type="ARBA" id="ARBA00011991"/>
    </source>
</evidence>
<dbReference type="InterPro" id="IPR036087">
    <property type="entry name" value="Nict_dMeBzImd_PRibTrfase_sf"/>
</dbReference>
<dbReference type="PANTHER" id="PTHR43463:SF1">
    <property type="entry name" value="NICOTINATE-NUCLEOTIDE--DIMETHYLBENZIMIDAZOLE PHOSPHORIBOSYLTRANSFERASE"/>
    <property type="match status" value="1"/>
</dbReference>
<accession>A0ABY5HQY9</accession>
<organism evidence="11 12">
    <name type="scientific">Marinobacterium rhizophilum</name>
    <dbReference type="NCBI Taxonomy" id="420402"/>
    <lineage>
        <taxon>Bacteria</taxon>
        <taxon>Pseudomonadati</taxon>
        <taxon>Pseudomonadota</taxon>
        <taxon>Gammaproteobacteria</taxon>
        <taxon>Oceanospirillales</taxon>
        <taxon>Oceanospirillaceae</taxon>
        <taxon>Marinobacterium</taxon>
    </lineage>
</organism>
<dbReference type="Gene3D" id="3.40.50.10210">
    <property type="match status" value="1"/>
</dbReference>
<evidence type="ECO:0000256" key="2">
    <source>
        <dbReference type="ARBA" id="ARBA00007110"/>
    </source>
</evidence>
<keyword evidence="7 10" id="KW-0808">Transferase</keyword>
<dbReference type="InterPro" id="IPR003200">
    <property type="entry name" value="Nict_dMeBzImd_PRibTrfase"/>
</dbReference>